<protein>
    <recommendedName>
        <fullName evidence="2">DUF4177 domain-containing protein</fullName>
    </recommendedName>
</protein>
<reference evidence="1" key="1">
    <citation type="submission" date="2018-05" db="EMBL/GenBank/DDBJ databases">
        <authorList>
            <person name="Lanie J.A."/>
            <person name="Ng W.-L."/>
            <person name="Kazmierczak K.M."/>
            <person name="Andrzejewski T.M."/>
            <person name="Davidsen T.M."/>
            <person name="Wayne K.J."/>
            <person name="Tettelin H."/>
            <person name="Glass J.I."/>
            <person name="Rusch D."/>
            <person name="Podicherti R."/>
            <person name="Tsui H.-C.T."/>
            <person name="Winkler M.E."/>
        </authorList>
    </citation>
    <scope>NUCLEOTIDE SEQUENCE</scope>
</reference>
<organism evidence="1">
    <name type="scientific">marine metagenome</name>
    <dbReference type="NCBI Taxonomy" id="408172"/>
    <lineage>
        <taxon>unclassified sequences</taxon>
        <taxon>metagenomes</taxon>
        <taxon>ecological metagenomes</taxon>
    </lineage>
</organism>
<dbReference type="EMBL" id="UINC01191671">
    <property type="protein sequence ID" value="SVE06422.1"/>
    <property type="molecule type" value="Genomic_DNA"/>
</dbReference>
<name>A0A383AFD0_9ZZZZ</name>
<dbReference type="PROSITE" id="PS51257">
    <property type="entry name" value="PROKAR_LIPOPROTEIN"/>
    <property type="match status" value="1"/>
</dbReference>
<gene>
    <name evidence="1" type="ORF">METZ01_LOCUS459276</name>
</gene>
<dbReference type="AlphaFoldDB" id="A0A383AFD0"/>
<proteinExistence type="predicted"/>
<sequence length="89" mass="9773">MKQAHSFLLGGLTSALIIACSGSSDSSQPIKLDSAQVSQIVSAIKSPKWEYNYTTTTNLKKWGAEGWDMVGFDKGPKGNTMYIMKRRVD</sequence>
<evidence type="ECO:0008006" key="2">
    <source>
        <dbReference type="Google" id="ProtNLM"/>
    </source>
</evidence>
<evidence type="ECO:0000313" key="1">
    <source>
        <dbReference type="EMBL" id="SVE06422.1"/>
    </source>
</evidence>
<accession>A0A383AFD0</accession>